<dbReference type="STRING" id="1618646.UW57_C0024G0004"/>
<accession>A0A0G1IS58</accession>
<dbReference type="Pfam" id="PF07681">
    <property type="entry name" value="DoxX"/>
    <property type="match status" value="1"/>
</dbReference>
<evidence type="ECO:0000256" key="6">
    <source>
        <dbReference type="ARBA" id="ARBA00023136"/>
    </source>
</evidence>
<dbReference type="Proteomes" id="UP000034652">
    <property type="component" value="Unassembled WGS sequence"/>
</dbReference>
<sequence>MTQYQKLFLFLLRVSLGGLFFYAGITKVLNPAWSAAGYLKGAQTFAGFYQWLTSPEILPITNFLNEWGLTLIGVALILGVFVRLSAVLGAAMMILYYFPVLNFPLVGEHGYLVDEHIIYATALLLLGSLRAGRVWGLENWCSNLPVCSKYPALRKLLG</sequence>
<dbReference type="InterPro" id="IPR051907">
    <property type="entry name" value="DoxX-like_oxidoreductase"/>
</dbReference>
<keyword evidence="3" id="KW-1003">Cell membrane</keyword>
<dbReference type="PANTHER" id="PTHR33452">
    <property type="entry name" value="OXIDOREDUCTASE CATD-RELATED"/>
    <property type="match status" value="1"/>
</dbReference>
<name>A0A0G1IS58_9BACT</name>
<evidence type="ECO:0000313" key="9">
    <source>
        <dbReference type="Proteomes" id="UP000034652"/>
    </source>
</evidence>
<evidence type="ECO:0000256" key="1">
    <source>
        <dbReference type="ARBA" id="ARBA00004651"/>
    </source>
</evidence>
<evidence type="ECO:0000256" key="2">
    <source>
        <dbReference type="ARBA" id="ARBA00006679"/>
    </source>
</evidence>
<dbReference type="PANTHER" id="PTHR33452:SF1">
    <property type="entry name" value="INNER MEMBRANE PROTEIN YPHA-RELATED"/>
    <property type="match status" value="1"/>
</dbReference>
<protein>
    <recommendedName>
        <fullName evidence="10">DoxX family protein</fullName>
    </recommendedName>
</protein>
<dbReference type="InterPro" id="IPR032808">
    <property type="entry name" value="DoxX"/>
</dbReference>
<evidence type="ECO:0000256" key="3">
    <source>
        <dbReference type="ARBA" id="ARBA00022475"/>
    </source>
</evidence>
<keyword evidence="4 7" id="KW-0812">Transmembrane</keyword>
<evidence type="ECO:0000256" key="4">
    <source>
        <dbReference type="ARBA" id="ARBA00022692"/>
    </source>
</evidence>
<evidence type="ECO:0000313" key="8">
    <source>
        <dbReference type="EMBL" id="KKT61985.1"/>
    </source>
</evidence>
<evidence type="ECO:0000256" key="5">
    <source>
        <dbReference type="ARBA" id="ARBA00022989"/>
    </source>
</evidence>
<evidence type="ECO:0000256" key="7">
    <source>
        <dbReference type="SAM" id="Phobius"/>
    </source>
</evidence>
<gene>
    <name evidence="8" type="ORF">UW57_C0024G0004</name>
</gene>
<feature type="transmembrane region" description="Helical" evidence="7">
    <location>
        <begin position="7"/>
        <end position="25"/>
    </location>
</feature>
<keyword evidence="5 7" id="KW-1133">Transmembrane helix</keyword>
<proteinExistence type="inferred from homology"/>
<organism evidence="8 9">
    <name type="scientific">Candidatus Giovannonibacteria bacterium GW2011_GWA1_44_29</name>
    <dbReference type="NCBI Taxonomy" id="1618646"/>
    <lineage>
        <taxon>Bacteria</taxon>
        <taxon>Candidatus Giovannoniibacteriota</taxon>
    </lineage>
</organism>
<comment type="caution">
    <text evidence="8">The sequence shown here is derived from an EMBL/GenBank/DDBJ whole genome shotgun (WGS) entry which is preliminary data.</text>
</comment>
<comment type="similarity">
    <text evidence="2">Belongs to the DoxX family.</text>
</comment>
<reference evidence="8 9" key="1">
    <citation type="journal article" date="2015" name="Nature">
        <title>rRNA introns, odd ribosomes, and small enigmatic genomes across a large radiation of phyla.</title>
        <authorList>
            <person name="Brown C.T."/>
            <person name="Hug L.A."/>
            <person name="Thomas B.C."/>
            <person name="Sharon I."/>
            <person name="Castelle C.J."/>
            <person name="Singh A."/>
            <person name="Wilkins M.J."/>
            <person name="Williams K.H."/>
            <person name="Banfield J.F."/>
        </authorList>
    </citation>
    <scope>NUCLEOTIDE SEQUENCE [LARGE SCALE GENOMIC DNA]</scope>
</reference>
<dbReference type="EMBL" id="LCIV01000024">
    <property type="protein sequence ID" value="KKT61985.1"/>
    <property type="molecule type" value="Genomic_DNA"/>
</dbReference>
<dbReference type="AlphaFoldDB" id="A0A0G1IS58"/>
<evidence type="ECO:0008006" key="10">
    <source>
        <dbReference type="Google" id="ProtNLM"/>
    </source>
</evidence>
<comment type="subcellular location">
    <subcellularLocation>
        <location evidence="1">Cell membrane</location>
        <topology evidence="1">Multi-pass membrane protein</topology>
    </subcellularLocation>
</comment>
<keyword evidence="6 7" id="KW-0472">Membrane</keyword>
<dbReference type="GO" id="GO:0005886">
    <property type="term" value="C:plasma membrane"/>
    <property type="evidence" value="ECO:0007669"/>
    <property type="project" value="UniProtKB-SubCell"/>
</dbReference>
<feature type="transmembrane region" description="Helical" evidence="7">
    <location>
        <begin position="71"/>
        <end position="98"/>
    </location>
</feature>